<gene>
    <name evidence="1" type="ORF">TPR58_14135</name>
</gene>
<proteinExistence type="predicted"/>
<organism evidence="1 2">
    <name type="scientific">Sphingomonas rustica</name>
    <dbReference type="NCBI Taxonomy" id="3103142"/>
    <lineage>
        <taxon>Bacteria</taxon>
        <taxon>Pseudomonadati</taxon>
        <taxon>Pseudomonadota</taxon>
        <taxon>Alphaproteobacteria</taxon>
        <taxon>Sphingomonadales</taxon>
        <taxon>Sphingomonadaceae</taxon>
        <taxon>Sphingomonas</taxon>
    </lineage>
</organism>
<evidence type="ECO:0000313" key="2">
    <source>
        <dbReference type="Proteomes" id="UP001427805"/>
    </source>
</evidence>
<evidence type="ECO:0000313" key="1">
    <source>
        <dbReference type="EMBL" id="MEN3748311.1"/>
    </source>
</evidence>
<reference evidence="1 2" key="1">
    <citation type="submission" date="2024-05" db="EMBL/GenBank/DDBJ databases">
        <title>Sphingomonas sp. HF-S3 16S ribosomal RNA gene Genome sequencing and assembly.</title>
        <authorList>
            <person name="Lee H."/>
        </authorList>
    </citation>
    <scope>NUCLEOTIDE SEQUENCE [LARGE SCALE GENOMIC DNA]</scope>
    <source>
        <strain evidence="1 2">HF-S3</strain>
    </source>
</reference>
<protein>
    <submittedName>
        <fullName evidence="1">Uncharacterized protein</fullName>
    </submittedName>
</protein>
<accession>A0ABV0BC34</accession>
<comment type="caution">
    <text evidence="1">The sequence shown here is derived from an EMBL/GenBank/DDBJ whole genome shotgun (WGS) entry which is preliminary data.</text>
</comment>
<dbReference type="EMBL" id="JBDIZK010000008">
    <property type="protein sequence ID" value="MEN3748311.1"/>
    <property type="molecule type" value="Genomic_DNA"/>
</dbReference>
<name>A0ABV0BC34_9SPHN</name>
<sequence>MTHRVTGWKLPPAAREMLLGRVPPRYGRVVADHVTLRFDTGDGTPIPVETEGEVIGVADDGDGVQALVVRIAGTTERGDGSHFHITWSLGPDRKAKESNDVIAARGWTAMAPVRIGLIPARWDR</sequence>
<keyword evidence="2" id="KW-1185">Reference proteome</keyword>
<dbReference type="RefSeq" id="WP_346247332.1">
    <property type="nucleotide sequence ID" value="NZ_JBDIZK010000008.1"/>
</dbReference>
<dbReference type="Proteomes" id="UP001427805">
    <property type="component" value="Unassembled WGS sequence"/>
</dbReference>